<keyword evidence="3" id="KW-1185">Reference proteome</keyword>
<gene>
    <name evidence="2" type="ORF">QQS21_011300</name>
</gene>
<evidence type="ECO:0000313" key="2">
    <source>
        <dbReference type="EMBL" id="KAK2591007.1"/>
    </source>
</evidence>
<organism evidence="2 3">
    <name type="scientific">Conoideocrella luteorostrata</name>
    <dbReference type="NCBI Taxonomy" id="1105319"/>
    <lineage>
        <taxon>Eukaryota</taxon>
        <taxon>Fungi</taxon>
        <taxon>Dikarya</taxon>
        <taxon>Ascomycota</taxon>
        <taxon>Pezizomycotina</taxon>
        <taxon>Sordariomycetes</taxon>
        <taxon>Hypocreomycetidae</taxon>
        <taxon>Hypocreales</taxon>
        <taxon>Clavicipitaceae</taxon>
        <taxon>Conoideocrella</taxon>
    </lineage>
</organism>
<dbReference type="Proteomes" id="UP001251528">
    <property type="component" value="Unassembled WGS sequence"/>
</dbReference>
<dbReference type="AlphaFoldDB" id="A0AAJ0CG30"/>
<reference evidence="2" key="1">
    <citation type="submission" date="2023-06" db="EMBL/GenBank/DDBJ databases">
        <title>Conoideocrella luteorostrata (Hypocreales: Clavicipitaceae), a potential biocontrol fungus for elongate hemlock scale in United States Christmas tree production areas.</title>
        <authorList>
            <person name="Barrett H."/>
            <person name="Lovett B."/>
            <person name="Macias A.M."/>
            <person name="Stajich J.E."/>
            <person name="Kasson M.T."/>
        </authorList>
    </citation>
    <scope>NUCLEOTIDE SEQUENCE</scope>
    <source>
        <strain evidence="2">ARSEF 14590</strain>
    </source>
</reference>
<protein>
    <submittedName>
        <fullName evidence="2">Uncharacterized protein</fullName>
    </submittedName>
</protein>
<name>A0AAJ0CG30_9HYPO</name>
<feature type="non-terminal residue" evidence="2">
    <location>
        <position position="51"/>
    </location>
</feature>
<dbReference type="EMBL" id="JASWJB010000373">
    <property type="protein sequence ID" value="KAK2591007.1"/>
    <property type="molecule type" value="Genomic_DNA"/>
</dbReference>
<proteinExistence type="predicted"/>
<evidence type="ECO:0000256" key="1">
    <source>
        <dbReference type="SAM" id="MobiDB-lite"/>
    </source>
</evidence>
<evidence type="ECO:0000313" key="3">
    <source>
        <dbReference type="Proteomes" id="UP001251528"/>
    </source>
</evidence>
<feature type="region of interest" description="Disordered" evidence="1">
    <location>
        <begin position="30"/>
        <end position="51"/>
    </location>
</feature>
<comment type="caution">
    <text evidence="2">The sequence shown here is derived from an EMBL/GenBank/DDBJ whole genome shotgun (WGS) entry which is preliminary data.</text>
</comment>
<accession>A0AAJ0CG30</accession>
<sequence>MVNLLGHPPQELVEREGAFRDLCLDKPILGQTGKESKNTNEYYGGPFFNTN</sequence>